<proteinExistence type="predicted"/>
<evidence type="ECO:0000313" key="1">
    <source>
        <dbReference type="EMBL" id="KTB42705.1"/>
    </source>
</evidence>
<gene>
    <name evidence="1" type="ORF">WG66_4734</name>
</gene>
<dbReference type="AlphaFoldDB" id="A0A0W0G2C1"/>
<organism evidence="1 2">
    <name type="scientific">Moniliophthora roreri</name>
    <name type="common">Frosty pod rot fungus</name>
    <name type="synonym">Monilia roreri</name>
    <dbReference type="NCBI Taxonomy" id="221103"/>
    <lineage>
        <taxon>Eukaryota</taxon>
        <taxon>Fungi</taxon>
        <taxon>Dikarya</taxon>
        <taxon>Basidiomycota</taxon>
        <taxon>Agaricomycotina</taxon>
        <taxon>Agaricomycetes</taxon>
        <taxon>Agaricomycetidae</taxon>
        <taxon>Agaricales</taxon>
        <taxon>Marasmiineae</taxon>
        <taxon>Marasmiaceae</taxon>
        <taxon>Moniliophthora</taxon>
    </lineage>
</organism>
<reference evidence="1 2" key="1">
    <citation type="submission" date="2015-12" db="EMBL/GenBank/DDBJ databases">
        <title>Draft genome sequence of Moniliophthora roreri, the causal agent of frosty pod rot of cacao.</title>
        <authorList>
            <person name="Aime M.C."/>
            <person name="Diaz-Valderrama J.R."/>
            <person name="Kijpornyongpan T."/>
            <person name="Phillips-Mora W."/>
        </authorList>
    </citation>
    <scope>NUCLEOTIDE SEQUENCE [LARGE SCALE GENOMIC DNA]</scope>
    <source>
        <strain evidence="1 2">MCA 2952</strain>
    </source>
</reference>
<comment type="caution">
    <text evidence="1">The sequence shown here is derived from an EMBL/GenBank/DDBJ whole genome shotgun (WGS) entry which is preliminary data.</text>
</comment>
<sequence length="358" mass="41258">MDPHTHPEPTARLPPEICDAVIDCIYDDKEALCSSSLVCRSWVPRCRVLLFPSSSLFKLKPEDINDFRLLLENPRCTLLPFVQRICLSTSEGPRGQVELYLHNLRKIVNIVEEQKSIIKDMMISGFPSPGYLLQHPALLYSLARCITSLSISYYTTELNGAEILSLLNHFSDTLESLQLHLDTPPIFHRQLLHFRAPSRKKLHMVRLRHLEVAVLWNKVLPWFIFPGLVEFPALKKLELSMHSWLLGEHYLAQQFLDALCAKTVEDLVFPFMYQSIPAIDLSNFTVLCSVKFSGRAAQNSSEFEKLVTIVSTVPACDSGRKLKVFVPDHKFKLPRSAEKLKDCVKWFENEWDWEHREQ</sequence>
<dbReference type="Proteomes" id="UP000054988">
    <property type="component" value="Unassembled WGS sequence"/>
</dbReference>
<evidence type="ECO:0000313" key="2">
    <source>
        <dbReference type="Proteomes" id="UP000054988"/>
    </source>
</evidence>
<accession>A0A0W0G2C1</accession>
<protein>
    <recommendedName>
        <fullName evidence="3">F-box domain-containing protein</fullName>
    </recommendedName>
</protein>
<evidence type="ECO:0008006" key="3">
    <source>
        <dbReference type="Google" id="ProtNLM"/>
    </source>
</evidence>
<dbReference type="EMBL" id="LATX01001304">
    <property type="protein sequence ID" value="KTB42705.1"/>
    <property type="molecule type" value="Genomic_DNA"/>
</dbReference>
<name>A0A0W0G2C1_MONRR</name>